<dbReference type="KEGG" id="cbw:RR42_m1677"/>
<organism evidence="2 3">
    <name type="scientific">Cupriavidus basilensis</name>
    <dbReference type="NCBI Taxonomy" id="68895"/>
    <lineage>
        <taxon>Bacteria</taxon>
        <taxon>Pseudomonadati</taxon>
        <taxon>Pseudomonadota</taxon>
        <taxon>Betaproteobacteria</taxon>
        <taxon>Burkholderiales</taxon>
        <taxon>Burkholderiaceae</taxon>
        <taxon>Cupriavidus</taxon>
    </lineage>
</organism>
<evidence type="ECO:0008006" key="4">
    <source>
        <dbReference type="Google" id="ProtNLM"/>
    </source>
</evidence>
<dbReference type="Proteomes" id="UP000031843">
    <property type="component" value="Chromosome main"/>
</dbReference>
<keyword evidence="3" id="KW-1185">Reference proteome</keyword>
<feature type="region of interest" description="Disordered" evidence="1">
    <location>
        <begin position="65"/>
        <end position="84"/>
    </location>
</feature>
<sequence length="159" mass="17455">MKEFKSFGAFATHLARLAATSEVVTHHIVDKAAEEIQKTAQGIIGDYQDAVGPYPAWEELAESTQAERSRLGYSENDPGYRDGKMQRSIERTVEGNEAVVGSNDPHLVWFDQGTPHQPPRPVMGPAALHSEGRVKAIIGATAFAWLAGRGWMRPRIKSS</sequence>
<dbReference type="OrthoDB" id="278515at2"/>
<name>A0A0C4Y9Z6_9BURK</name>
<protein>
    <recommendedName>
        <fullName evidence="4">HK97 gp10 family phage protein</fullName>
    </recommendedName>
</protein>
<gene>
    <name evidence="2" type="ORF">RR42_m1677</name>
</gene>
<accession>A0A0C4Y9Z6</accession>
<proteinExistence type="predicted"/>
<dbReference type="STRING" id="68895.RR42_m1677"/>
<dbReference type="RefSeq" id="WP_043345595.1">
    <property type="nucleotide sequence ID" value="NZ_CP010536.1"/>
</dbReference>
<evidence type="ECO:0000313" key="3">
    <source>
        <dbReference type="Proteomes" id="UP000031843"/>
    </source>
</evidence>
<dbReference type="AlphaFoldDB" id="A0A0C4Y9Z6"/>
<evidence type="ECO:0000313" key="2">
    <source>
        <dbReference type="EMBL" id="AJG19074.1"/>
    </source>
</evidence>
<evidence type="ECO:0000256" key="1">
    <source>
        <dbReference type="SAM" id="MobiDB-lite"/>
    </source>
</evidence>
<reference evidence="2 3" key="1">
    <citation type="journal article" date="2015" name="Genome Announc.">
        <title>Complete Genome Sequence of Cupriavidus basilensis 4G11, Isolated from the Oak Ridge Field Research Center Site.</title>
        <authorList>
            <person name="Ray J."/>
            <person name="Waters R.J."/>
            <person name="Skerker J.M."/>
            <person name="Kuehl J.V."/>
            <person name="Price M.N."/>
            <person name="Huang J."/>
            <person name="Chakraborty R."/>
            <person name="Arkin A.P."/>
            <person name="Deutschbauer A."/>
        </authorList>
    </citation>
    <scope>NUCLEOTIDE SEQUENCE [LARGE SCALE GENOMIC DNA]</scope>
    <source>
        <strain evidence="2">4G11</strain>
    </source>
</reference>
<dbReference type="EMBL" id="CP010536">
    <property type="protein sequence ID" value="AJG19074.1"/>
    <property type="molecule type" value="Genomic_DNA"/>
</dbReference>